<keyword evidence="2" id="KW-0812">Transmembrane</keyword>
<dbReference type="RefSeq" id="WP_136371162.1">
    <property type="nucleotide sequence ID" value="NZ_SSOB01000022.1"/>
</dbReference>
<dbReference type="EMBL" id="SSOB01000022">
    <property type="protein sequence ID" value="THF76915.1"/>
    <property type="molecule type" value="Genomic_DNA"/>
</dbReference>
<dbReference type="AlphaFoldDB" id="A0A4S4BPT6"/>
<dbReference type="InterPro" id="IPR040680">
    <property type="entry name" value="DUF5643"/>
</dbReference>
<evidence type="ECO:0000313" key="5">
    <source>
        <dbReference type="EMBL" id="THF76915.1"/>
    </source>
</evidence>
<feature type="region of interest" description="Disordered" evidence="1">
    <location>
        <begin position="1"/>
        <end position="32"/>
    </location>
</feature>
<evidence type="ECO:0000259" key="3">
    <source>
        <dbReference type="Pfam" id="PF13786"/>
    </source>
</evidence>
<feature type="domain" description="DUF4179" evidence="3">
    <location>
        <begin position="58"/>
        <end position="150"/>
    </location>
</feature>
<sequence>MPKEEKEELGRIEETGSAEELQRGKASDAKSSLDARMGEAIRAGIEAGVAERARRRRRSAKRWITLASACMLMLVCLFSIRVSPVFAAMLRDIPGLERFVELIENGDRGIRLAVENDDYQSIGATDEIDGMSVTVQGILVDESRMVIFYEWRNRADQTPLEMGDVWLEDEQGEKLSVGYGYGRGDPVREDGNNIVSGNIDVWQNSNDSRWPEHVTLHMRLHLKPEDQGMTNVEEAGEESRTETGEELLFQVGFPIDPATYVDKKRVIPIKETISPQNQSITFEKAVISPLRVAVYLSFDPANTMQVFDPGDMRLVDDQGEEWKSTGGWNDTDQPILFFESNYYRTPKSLTLEGSWFRALDKSKLDVQIDLDALRIVQAPDDKLSMGGVKRTSEGVKLTLALKGIAADDMMSYSFFDSGYTDASGAAFSFDASGGWTNNVDGQAGSEQGMYFMLEDKPYVQPLTFKLFTYPSYLRQEYRLRLW</sequence>
<gene>
    <name evidence="5" type="ORF">E6C55_17795</name>
</gene>
<dbReference type="Pfam" id="PF13786">
    <property type="entry name" value="DUF4179"/>
    <property type="match status" value="1"/>
</dbReference>
<evidence type="ECO:0000259" key="4">
    <source>
        <dbReference type="Pfam" id="PF18705"/>
    </source>
</evidence>
<keyword evidence="6" id="KW-1185">Reference proteome</keyword>
<accession>A0A4S4BPT6</accession>
<comment type="caution">
    <text evidence="5">The sequence shown here is derived from an EMBL/GenBank/DDBJ whole genome shotgun (WGS) entry which is preliminary data.</text>
</comment>
<name>A0A4S4BPT6_9BACL</name>
<keyword evidence="2" id="KW-0472">Membrane</keyword>
<proteinExistence type="predicted"/>
<dbReference type="InterPro" id="IPR025436">
    <property type="entry name" value="DUF4179"/>
</dbReference>
<feature type="domain" description="DUF5643" evidence="4">
    <location>
        <begin position="265"/>
        <end position="367"/>
    </location>
</feature>
<organism evidence="5 6">
    <name type="scientific">Cohnella fermenti</name>
    <dbReference type="NCBI Taxonomy" id="2565925"/>
    <lineage>
        <taxon>Bacteria</taxon>
        <taxon>Bacillati</taxon>
        <taxon>Bacillota</taxon>
        <taxon>Bacilli</taxon>
        <taxon>Bacillales</taxon>
        <taxon>Paenibacillaceae</taxon>
        <taxon>Cohnella</taxon>
    </lineage>
</organism>
<keyword evidence="2" id="KW-1133">Transmembrane helix</keyword>
<protein>
    <submittedName>
        <fullName evidence="5">DUF4179 domain-containing protein</fullName>
    </submittedName>
</protein>
<reference evidence="5 6" key="1">
    <citation type="submission" date="2019-04" db="EMBL/GenBank/DDBJ databases">
        <title>Cohnella sp. nov. isolated from preserved vegetables.</title>
        <authorList>
            <person name="Lin S.-Y."/>
            <person name="Hung M.-H."/>
            <person name="Young C.-C."/>
        </authorList>
    </citation>
    <scope>NUCLEOTIDE SEQUENCE [LARGE SCALE GENOMIC DNA]</scope>
    <source>
        <strain evidence="5 6">CC-MHH1044</strain>
    </source>
</reference>
<dbReference type="Pfam" id="PF18705">
    <property type="entry name" value="DUF5643"/>
    <property type="match status" value="1"/>
</dbReference>
<evidence type="ECO:0000313" key="6">
    <source>
        <dbReference type="Proteomes" id="UP000310636"/>
    </source>
</evidence>
<evidence type="ECO:0000256" key="1">
    <source>
        <dbReference type="SAM" id="MobiDB-lite"/>
    </source>
</evidence>
<dbReference type="Proteomes" id="UP000310636">
    <property type="component" value="Unassembled WGS sequence"/>
</dbReference>
<evidence type="ECO:0000256" key="2">
    <source>
        <dbReference type="SAM" id="Phobius"/>
    </source>
</evidence>
<dbReference type="OrthoDB" id="2725974at2"/>
<feature type="transmembrane region" description="Helical" evidence="2">
    <location>
        <begin position="63"/>
        <end position="82"/>
    </location>
</feature>